<dbReference type="GO" id="GO:0004596">
    <property type="term" value="F:protein-N-terminal amino-acid acetyltransferase activity"/>
    <property type="evidence" value="ECO:0007669"/>
    <property type="project" value="TreeGrafter"/>
</dbReference>
<dbReference type="PANTHER" id="PTHR45910:SF1">
    <property type="entry name" value="N-ALPHA-ACETYLTRANSFERASE 20"/>
    <property type="match status" value="1"/>
</dbReference>
<comment type="caution">
    <text evidence="4">The sequence shown here is derived from an EMBL/GenBank/DDBJ whole genome shotgun (WGS) entry which is preliminary data.</text>
</comment>
<organism evidence="4 5">
    <name type="scientific">Diversispora eburnea</name>
    <dbReference type="NCBI Taxonomy" id="1213867"/>
    <lineage>
        <taxon>Eukaryota</taxon>
        <taxon>Fungi</taxon>
        <taxon>Fungi incertae sedis</taxon>
        <taxon>Mucoromycota</taxon>
        <taxon>Glomeromycotina</taxon>
        <taxon>Glomeromycetes</taxon>
        <taxon>Diversisporales</taxon>
        <taxon>Diversisporaceae</taxon>
        <taxon>Diversispora</taxon>
    </lineage>
</organism>
<dbReference type="AlphaFoldDB" id="A0A9N9D8P8"/>
<keyword evidence="2" id="KW-0012">Acyltransferase</keyword>
<dbReference type="Pfam" id="PF00583">
    <property type="entry name" value="Acetyltransf_1"/>
    <property type="match status" value="1"/>
</dbReference>
<evidence type="ECO:0000256" key="2">
    <source>
        <dbReference type="ARBA" id="ARBA00023315"/>
    </source>
</evidence>
<evidence type="ECO:0000313" key="5">
    <source>
        <dbReference type="Proteomes" id="UP000789706"/>
    </source>
</evidence>
<dbReference type="Gene3D" id="3.40.630.30">
    <property type="match status" value="1"/>
</dbReference>
<feature type="non-terminal residue" evidence="4">
    <location>
        <position position="140"/>
    </location>
</feature>
<gene>
    <name evidence="4" type="ORF">DEBURN_LOCUS10737</name>
</gene>
<evidence type="ECO:0000313" key="4">
    <source>
        <dbReference type="EMBL" id="CAG8630124.1"/>
    </source>
</evidence>
<dbReference type="PANTHER" id="PTHR45910">
    <property type="entry name" value="N-ALPHA-ACETYLTRANSFERASE 20"/>
    <property type="match status" value="1"/>
</dbReference>
<dbReference type="InterPro" id="IPR000182">
    <property type="entry name" value="GNAT_dom"/>
</dbReference>
<dbReference type="InterPro" id="IPR051646">
    <property type="entry name" value="NatB_acetyltransferase_subunit"/>
</dbReference>
<dbReference type="PROSITE" id="PS51186">
    <property type="entry name" value="GNAT"/>
    <property type="match status" value="1"/>
</dbReference>
<reference evidence="4" key="1">
    <citation type="submission" date="2021-06" db="EMBL/GenBank/DDBJ databases">
        <authorList>
            <person name="Kallberg Y."/>
            <person name="Tangrot J."/>
            <person name="Rosling A."/>
        </authorList>
    </citation>
    <scope>NUCLEOTIDE SEQUENCE</scope>
    <source>
        <strain evidence="4">AZ414A</strain>
    </source>
</reference>
<evidence type="ECO:0000259" key="3">
    <source>
        <dbReference type="PROSITE" id="PS51186"/>
    </source>
</evidence>
<feature type="domain" description="N-acetyltransferase" evidence="3">
    <location>
        <begin position="1"/>
        <end position="118"/>
    </location>
</feature>
<accession>A0A9N9D8P8</accession>
<keyword evidence="1" id="KW-0808">Transferase</keyword>
<dbReference type="OrthoDB" id="10264728at2759"/>
<dbReference type="GO" id="GO:0031416">
    <property type="term" value="C:NatB complex"/>
    <property type="evidence" value="ECO:0007669"/>
    <property type="project" value="TreeGrafter"/>
</dbReference>
<dbReference type="SUPFAM" id="SSF55729">
    <property type="entry name" value="Acyl-CoA N-acyltransferases (Nat)"/>
    <property type="match status" value="1"/>
</dbReference>
<sequence>YNISFYLSYLARWPDLFCVQESPTGNMMGYIMGKAEGRGKEWHGHVTAITVATEYRRLGLADGLMKLLEKVSDKIITNEAAIGMYRKFGYKVHRRVVGYYSSSDNNEEDAYDMRKSLSLDVNGECVNENGENILVKPEDL</sequence>
<dbReference type="InterPro" id="IPR016181">
    <property type="entry name" value="Acyl_CoA_acyltransferase"/>
</dbReference>
<name>A0A9N9D8P8_9GLOM</name>
<evidence type="ECO:0000256" key="1">
    <source>
        <dbReference type="ARBA" id="ARBA00022679"/>
    </source>
</evidence>
<keyword evidence="5" id="KW-1185">Reference proteome</keyword>
<proteinExistence type="predicted"/>
<dbReference type="EMBL" id="CAJVPK010003696">
    <property type="protein sequence ID" value="CAG8630124.1"/>
    <property type="molecule type" value="Genomic_DNA"/>
</dbReference>
<protein>
    <submittedName>
        <fullName evidence="4">3272_t:CDS:1</fullName>
    </submittedName>
</protein>
<dbReference type="Proteomes" id="UP000789706">
    <property type="component" value="Unassembled WGS sequence"/>
</dbReference>